<name>A0ABW1WBU8_9BACL</name>
<gene>
    <name evidence="1" type="ORF">ACFP7A_01010</name>
</gene>
<proteinExistence type="predicted"/>
<reference evidence="2" key="1">
    <citation type="journal article" date="2019" name="Int. J. Syst. Evol. Microbiol.">
        <title>The Global Catalogue of Microorganisms (GCM) 10K type strain sequencing project: providing services to taxonomists for standard genome sequencing and annotation.</title>
        <authorList>
            <consortium name="The Broad Institute Genomics Platform"/>
            <consortium name="The Broad Institute Genome Sequencing Center for Infectious Disease"/>
            <person name="Wu L."/>
            <person name="Ma J."/>
        </authorList>
    </citation>
    <scope>NUCLEOTIDE SEQUENCE [LARGE SCALE GENOMIC DNA]</scope>
    <source>
        <strain evidence="2">CCUG 42001</strain>
    </source>
</reference>
<evidence type="ECO:0000313" key="2">
    <source>
        <dbReference type="Proteomes" id="UP001596267"/>
    </source>
</evidence>
<organism evidence="1 2">
    <name type="scientific">Sporolactobacillus kofuensis</name>
    <dbReference type="NCBI Taxonomy" id="269672"/>
    <lineage>
        <taxon>Bacteria</taxon>
        <taxon>Bacillati</taxon>
        <taxon>Bacillota</taxon>
        <taxon>Bacilli</taxon>
        <taxon>Bacillales</taxon>
        <taxon>Sporolactobacillaceae</taxon>
        <taxon>Sporolactobacillus</taxon>
    </lineage>
</organism>
<protein>
    <submittedName>
        <fullName evidence="1">Uncharacterized protein</fullName>
    </submittedName>
</protein>
<comment type="caution">
    <text evidence="1">The sequence shown here is derived from an EMBL/GenBank/DDBJ whole genome shotgun (WGS) entry which is preliminary data.</text>
</comment>
<accession>A0ABW1WBU8</accession>
<sequence length="313" mass="36721">MNNQQSLLMSAIQSNYRFKQINRVNEQPFLIETERGLKKIRIWDNEAMLKLHLKWREQLVTDRFFIDRMYVTRSGLPFVRVGHYAVTCHDAPYEVAPIAGHEGLWADLITHLMMRSRSTPVTEEHFSMASHVQNVFEQAKTFQVMDHEEWKLIHSCFSSVFTRAEKADHLRESNKHQMKTFLLPEDFSSHSCTQLFDTLFCELGQSQPMDGYRLLADLLLREALEHEEQSVHHLLQHLSRNDAIDQRSADLMLAQWFEPTEWVQFVYSTVQKDQGIRTDITVQKFKHVWDQKVRLIHEFSTLFLQTGASVGGT</sequence>
<dbReference type="EMBL" id="JBHSTQ010000001">
    <property type="protein sequence ID" value="MFC6385166.1"/>
    <property type="molecule type" value="Genomic_DNA"/>
</dbReference>
<evidence type="ECO:0000313" key="1">
    <source>
        <dbReference type="EMBL" id="MFC6385166.1"/>
    </source>
</evidence>
<keyword evidence="2" id="KW-1185">Reference proteome</keyword>
<dbReference type="RefSeq" id="WP_253053669.1">
    <property type="nucleotide sequence ID" value="NZ_JAMXWN010000005.1"/>
</dbReference>
<dbReference type="Proteomes" id="UP001596267">
    <property type="component" value="Unassembled WGS sequence"/>
</dbReference>